<dbReference type="SUPFAM" id="SSF52540">
    <property type="entry name" value="P-loop containing nucleoside triphosphate hydrolases"/>
    <property type="match status" value="1"/>
</dbReference>
<keyword evidence="4" id="KW-0067">ATP-binding</keyword>
<dbReference type="Gene3D" id="3.40.50.300">
    <property type="entry name" value="P-loop containing nucleotide triphosphate hydrolases"/>
    <property type="match status" value="1"/>
</dbReference>
<dbReference type="PANTHER" id="PTHR11070">
    <property type="entry name" value="UVRD / RECB / PCRA DNA HELICASE FAMILY MEMBER"/>
    <property type="match status" value="1"/>
</dbReference>
<dbReference type="Proteomes" id="UP000611762">
    <property type="component" value="Unassembled WGS sequence"/>
</dbReference>
<protein>
    <submittedName>
        <fullName evidence="7">UvrD-helicase domain-containing protein</fullName>
    </submittedName>
</protein>
<evidence type="ECO:0000256" key="1">
    <source>
        <dbReference type="ARBA" id="ARBA00022741"/>
    </source>
</evidence>
<evidence type="ECO:0000259" key="5">
    <source>
        <dbReference type="Pfam" id="PF00580"/>
    </source>
</evidence>
<dbReference type="EMBL" id="JACRSU010000001">
    <property type="protein sequence ID" value="MBC8540092.1"/>
    <property type="molecule type" value="Genomic_DNA"/>
</dbReference>
<evidence type="ECO:0000256" key="2">
    <source>
        <dbReference type="ARBA" id="ARBA00022801"/>
    </source>
</evidence>
<dbReference type="InterPro" id="IPR000212">
    <property type="entry name" value="DNA_helicase_UvrD/REP"/>
</dbReference>
<evidence type="ECO:0000256" key="4">
    <source>
        <dbReference type="ARBA" id="ARBA00022840"/>
    </source>
</evidence>
<gene>
    <name evidence="7" type="ORF">H8698_03760</name>
</gene>
<comment type="caution">
    <text evidence="7">The sequence shown here is derived from an EMBL/GenBank/DDBJ whole genome shotgun (WGS) entry which is preliminary data.</text>
</comment>
<reference evidence="7" key="1">
    <citation type="submission" date="2020-08" db="EMBL/GenBank/DDBJ databases">
        <title>Genome public.</title>
        <authorList>
            <person name="Liu C."/>
            <person name="Sun Q."/>
        </authorList>
    </citation>
    <scope>NUCLEOTIDE SEQUENCE</scope>
    <source>
        <strain evidence="7">H8</strain>
    </source>
</reference>
<dbReference type="AlphaFoldDB" id="A0A926HU10"/>
<dbReference type="Pfam" id="PF00580">
    <property type="entry name" value="UvrD-helicase"/>
    <property type="match status" value="1"/>
</dbReference>
<dbReference type="GO" id="GO:0016787">
    <property type="term" value="F:hydrolase activity"/>
    <property type="evidence" value="ECO:0007669"/>
    <property type="project" value="UniProtKB-KW"/>
</dbReference>
<dbReference type="RefSeq" id="WP_249311224.1">
    <property type="nucleotide sequence ID" value="NZ_JACRSU010000001.1"/>
</dbReference>
<accession>A0A926HU10</accession>
<evidence type="ECO:0000313" key="7">
    <source>
        <dbReference type="EMBL" id="MBC8540092.1"/>
    </source>
</evidence>
<organism evidence="7 8">
    <name type="scientific">Congzhengia minquanensis</name>
    <dbReference type="NCBI Taxonomy" id="2763657"/>
    <lineage>
        <taxon>Bacteria</taxon>
        <taxon>Bacillati</taxon>
        <taxon>Bacillota</taxon>
        <taxon>Clostridia</taxon>
        <taxon>Eubacteriales</taxon>
        <taxon>Oscillospiraceae</taxon>
        <taxon>Congzhengia</taxon>
    </lineage>
</organism>
<dbReference type="Pfam" id="PF01443">
    <property type="entry name" value="Viral_helicase1"/>
    <property type="match status" value="1"/>
</dbReference>
<keyword evidence="1" id="KW-0547">Nucleotide-binding</keyword>
<dbReference type="GO" id="GO:0005524">
    <property type="term" value="F:ATP binding"/>
    <property type="evidence" value="ECO:0007669"/>
    <property type="project" value="UniProtKB-KW"/>
</dbReference>
<dbReference type="InterPro" id="IPR027351">
    <property type="entry name" value="(+)RNA_virus_helicase_core_dom"/>
</dbReference>
<dbReference type="InterPro" id="IPR027417">
    <property type="entry name" value="P-loop_NTPase"/>
</dbReference>
<keyword evidence="8" id="KW-1185">Reference proteome</keyword>
<evidence type="ECO:0000259" key="6">
    <source>
        <dbReference type="Pfam" id="PF01443"/>
    </source>
</evidence>
<dbReference type="GO" id="GO:0003678">
    <property type="term" value="F:DNA helicase activity"/>
    <property type="evidence" value="ECO:0007669"/>
    <property type="project" value="InterPro"/>
</dbReference>
<evidence type="ECO:0000256" key="3">
    <source>
        <dbReference type="ARBA" id="ARBA00022806"/>
    </source>
</evidence>
<evidence type="ECO:0000313" key="8">
    <source>
        <dbReference type="Proteomes" id="UP000611762"/>
    </source>
</evidence>
<dbReference type="GO" id="GO:0003677">
    <property type="term" value="F:DNA binding"/>
    <property type="evidence" value="ECO:0007669"/>
    <property type="project" value="InterPro"/>
</dbReference>
<dbReference type="InterPro" id="IPR014016">
    <property type="entry name" value="UvrD-like_ATP-bd"/>
</dbReference>
<keyword evidence="2" id="KW-0378">Hydrolase</keyword>
<name>A0A926HU10_9FIRM</name>
<keyword evidence="3" id="KW-0347">Helicase</keyword>
<feature type="domain" description="UvrD-like helicase ATP-binding" evidence="5">
    <location>
        <begin position="4"/>
        <end position="50"/>
    </location>
</feature>
<sequence>MANKLVIAAAGSGKTTYLVEEALKITDDKVLITTFTESNEQEIRKKFLEIRGYIPSNVVIQTWFSFLIQQGVKPYQSFLYEDKVAGLLLVNQKSGLVRYYKGRPIYFKEEDVVHHYFTADGRIYSDKLSKFVYKLNAINSGLTIDRIARIYKHIFIDEVQDLAGYDLEIIDLLSQTASNLLLVGDPRQITYHTHEEAKNSKYSEGKIELFIQERCHNIQIDKTTLNVTHRNEQNICSFANSIYPDFEPCTADAKEPTGHDGVFFVRKKDVGAYLKKYQPMQLRDSRSTSVDETYPAMNFGYSKGLTFNRTIIYPTAPMKEWIFDHSSDLKAESRARLYVAVTRAQYSVAIIIDKLKSDVAGVVVWEPI</sequence>
<feature type="domain" description="(+)RNA virus helicase C-terminal" evidence="6">
    <location>
        <begin position="151"/>
        <end position="351"/>
    </location>
</feature>
<proteinExistence type="predicted"/>